<gene>
    <name evidence="1" type="ORF">J21TS3_20850</name>
</gene>
<dbReference type="Proteomes" id="UP000680638">
    <property type="component" value="Unassembled WGS sequence"/>
</dbReference>
<keyword evidence="2" id="KW-1185">Reference proteome</keyword>
<proteinExistence type="predicted"/>
<reference evidence="1 2" key="1">
    <citation type="submission" date="2021-03" db="EMBL/GenBank/DDBJ databases">
        <title>Antimicrobial resistance genes in bacteria isolated from Japanese honey, and their potential for conferring macrolide and lincosamide resistance in the American foulbrood pathogen Paenibacillus larvae.</title>
        <authorList>
            <person name="Okamoto M."/>
            <person name="Kumagai M."/>
            <person name="Kanamori H."/>
            <person name="Takamatsu D."/>
        </authorList>
    </citation>
    <scope>NUCLEOTIDE SEQUENCE [LARGE SCALE GENOMIC DNA]</scope>
    <source>
        <strain evidence="1 2">J21TS3</strain>
    </source>
</reference>
<evidence type="ECO:0000313" key="1">
    <source>
        <dbReference type="EMBL" id="GIO67264.1"/>
    </source>
</evidence>
<name>A0ABQ4LVI6_9BACL</name>
<dbReference type="RefSeq" id="WP_212949455.1">
    <property type="nucleotide sequence ID" value="NZ_BORW01000008.1"/>
</dbReference>
<organism evidence="1 2">
    <name type="scientific">Paenibacillus cookii</name>
    <dbReference type="NCBI Taxonomy" id="157839"/>
    <lineage>
        <taxon>Bacteria</taxon>
        <taxon>Bacillati</taxon>
        <taxon>Bacillota</taxon>
        <taxon>Bacilli</taxon>
        <taxon>Bacillales</taxon>
        <taxon>Paenibacillaceae</taxon>
        <taxon>Paenibacillus</taxon>
    </lineage>
</organism>
<evidence type="ECO:0000313" key="2">
    <source>
        <dbReference type="Proteomes" id="UP000680638"/>
    </source>
</evidence>
<dbReference type="EMBL" id="BORW01000008">
    <property type="protein sequence ID" value="GIO67264.1"/>
    <property type="molecule type" value="Genomic_DNA"/>
</dbReference>
<accession>A0ABQ4LVI6</accession>
<comment type="caution">
    <text evidence="1">The sequence shown here is derived from an EMBL/GenBank/DDBJ whole genome shotgun (WGS) entry which is preliminary data.</text>
</comment>
<protein>
    <submittedName>
        <fullName evidence="1">Uncharacterized protein</fullName>
    </submittedName>
</protein>
<sequence>MLRPPGRHAPFSGERFHVDPEGRFETEEIFRFLDDAEPPAVMALVRDLQLHALNGMTDLQHRLGHVLAGIGLHDEAERLRISMD</sequence>